<feature type="transmembrane region" description="Helical" evidence="1">
    <location>
        <begin position="20"/>
        <end position="42"/>
    </location>
</feature>
<dbReference type="RefSeq" id="WP_345410495.1">
    <property type="nucleotide sequence ID" value="NZ_BAABKX010000001.1"/>
</dbReference>
<reference evidence="2 3" key="1">
    <citation type="journal article" date="2019" name="Int. J. Syst. Evol. Microbiol.">
        <title>The Global Catalogue of Microorganisms (GCM) 10K type strain sequencing project: providing services to taxonomists for standard genome sequencing and annotation.</title>
        <authorList>
            <consortium name="The Broad Institute Genomics Platform"/>
            <consortium name="The Broad Institute Genome Sequencing Center for Infectious Disease"/>
            <person name="Wu L."/>
            <person name="Ma J."/>
        </authorList>
    </citation>
    <scope>NUCLEOTIDE SEQUENCE [LARGE SCALE GENOMIC DNA]</scope>
    <source>
        <strain evidence="2 3">JCM 17504</strain>
    </source>
</reference>
<sequence>MSTKVESGAEMVSSTAKKSWRTAMIAGGIIAVIGVLAILSPFVAGVSLSILLGALLIVGALVHVAHAFSGGWKRFVVQALLAVVYAIAGVALLSNPVLGLTTLTILVVAFLLAEGVLEIVMGFQARGEKGWSAIVVSGVLALVIAGIIWAGFPSSALWAVGLLFGVNLLVSGVSMMFMAQGTRTAAREETAPSETEARGA</sequence>
<evidence type="ECO:0000313" key="2">
    <source>
        <dbReference type="EMBL" id="GAA5047753.1"/>
    </source>
</evidence>
<name>A0AAV3UFR4_9EURY</name>
<dbReference type="PANTHER" id="PTHR34989:SF1">
    <property type="entry name" value="PROTEIN HDED"/>
    <property type="match status" value="1"/>
</dbReference>
<feature type="transmembrane region" description="Helical" evidence="1">
    <location>
        <begin position="75"/>
        <end position="94"/>
    </location>
</feature>
<dbReference type="InterPro" id="IPR005325">
    <property type="entry name" value="DUF308_memb"/>
</dbReference>
<dbReference type="EMBL" id="BAABKX010000001">
    <property type="protein sequence ID" value="GAA5047753.1"/>
    <property type="molecule type" value="Genomic_DNA"/>
</dbReference>
<evidence type="ECO:0000313" key="3">
    <source>
        <dbReference type="Proteomes" id="UP001501729"/>
    </source>
</evidence>
<keyword evidence="3" id="KW-1185">Reference proteome</keyword>
<feature type="transmembrane region" description="Helical" evidence="1">
    <location>
        <begin position="130"/>
        <end position="150"/>
    </location>
</feature>
<dbReference type="Pfam" id="PF03729">
    <property type="entry name" value="DUF308"/>
    <property type="match status" value="1"/>
</dbReference>
<organism evidence="2 3">
    <name type="scientific">Haladaptatus pallidirubidus</name>
    <dbReference type="NCBI Taxonomy" id="1008152"/>
    <lineage>
        <taxon>Archaea</taxon>
        <taxon>Methanobacteriati</taxon>
        <taxon>Methanobacteriota</taxon>
        <taxon>Stenosarchaea group</taxon>
        <taxon>Halobacteria</taxon>
        <taxon>Halobacteriales</taxon>
        <taxon>Haladaptataceae</taxon>
        <taxon>Haladaptatus</taxon>
    </lineage>
</organism>
<dbReference type="AlphaFoldDB" id="A0AAV3UFR4"/>
<protein>
    <submittedName>
        <fullName evidence="2">DUF308 domain-containing protein</fullName>
    </submittedName>
</protein>
<feature type="transmembrane region" description="Helical" evidence="1">
    <location>
        <begin position="100"/>
        <end position="123"/>
    </location>
</feature>
<dbReference type="PANTHER" id="PTHR34989">
    <property type="entry name" value="PROTEIN HDED"/>
    <property type="match status" value="1"/>
</dbReference>
<evidence type="ECO:0000256" key="1">
    <source>
        <dbReference type="SAM" id="Phobius"/>
    </source>
</evidence>
<gene>
    <name evidence="2" type="ORF">GCM10025751_18710</name>
</gene>
<accession>A0AAV3UFR4</accession>
<dbReference type="GO" id="GO:0005886">
    <property type="term" value="C:plasma membrane"/>
    <property type="evidence" value="ECO:0007669"/>
    <property type="project" value="TreeGrafter"/>
</dbReference>
<feature type="transmembrane region" description="Helical" evidence="1">
    <location>
        <begin position="156"/>
        <end position="177"/>
    </location>
</feature>
<dbReference type="GeneID" id="68612464"/>
<feature type="transmembrane region" description="Helical" evidence="1">
    <location>
        <begin position="48"/>
        <end position="68"/>
    </location>
</feature>
<comment type="caution">
    <text evidence="2">The sequence shown here is derived from an EMBL/GenBank/DDBJ whole genome shotgun (WGS) entry which is preliminary data.</text>
</comment>
<dbReference type="InterPro" id="IPR052712">
    <property type="entry name" value="Acid_resist_chaperone_HdeD"/>
</dbReference>
<keyword evidence="1" id="KW-1133">Transmembrane helix</keyword>
<dbReference type="Proteomes" id="UP001501729">
    <property type="component" value="Unassembled WGS sequence"/>
</dbReference>
<keyword evidence="1" id="KW-0812">Transmembrane</keyword>
<proteinExistence type="predicted"/>
<keyword evidence="1" id="KW-0472">Membrane</keyword>